<dbReference type="PANTHER" id="PTHR37066:SF1">
    <property type="entry name" value="LNS2_PITP DOMAIN-CONTAINING PROTEIN"/>
    <property type="match status" value="1"/>
</dbReference>
<dbReference type="Pfam" id="PF03457">
    <property type="entry name" value="HA"/>
    <property type="match status" value="1"/>
</dbReference>
<protein>
    <recommendedName>
        <fullName evidence="1">Helicase-associated domain-containing protein</fullName>
    </recommendedName>
</protein>
<organism evidence="2 3">
    <name type="scientific">Phytophthora sojae (strain P6497)</name>
    <name type="common">Soybean stem and root rot agent</name>
    <name type="synonym">Phytophthora megasperma f. sp. glycines</name>
    <dbReference type="NCBI Taxonomy" id="1094619"/>
    <lineage>
        <taxon>Eukaryota</taxon>
        <taxon>Sar</taxon>
        <taxon>Stramenopiles</taxon>
        <taxon>Oomycota</taxon>
        <taxon>Peronosporomycetes</taxon>
        <taxon>Peronosporales</taxon>
        <taxon>Peronosporaceae</taxon>
        <taxon>Phytophthora</taxon>
    </lineage>
</organism>
<reference evidence="2 3" key="1">
    <citation type="journal article" date="2006" name="Science">
        <title>Phytophthora genome sequences uncover evolutionary origins and mechanisms of pathogenesis.</title>
        <authorList>
            <person name="Tyler B.M."/>
            <person name="Tripathy S."/>
            <person name="Zhang X."/>
            <person name="Dehal P."/>
            <person name="Jiang R.H."/>
            <person name="Aerts A."/>
            <person name="Arredondo F.D."/>
            <person name="Baxter L."/>
            <person name="Bensasson D."/>
            <person name="Beynon J.L."/>
            <person name="Chapman J."/>
            <person name="Damasceno C.M."/>
            <person name="Dorrance A.E."/>
            <person name="Dou D."/>
            <person name="Dickerman A.W."/>
            <person name="Dubchak I.L."/>
            <person name="Garbelotto M."/>
            <person name="Gijzen M."/>
            <person name="Gordon S.G."/>
            <person name="Govers F."/>
            <person name="Grunwald N.J."/>
            <person name="Huang W."/>
            <person name="Ivors K.L."/>
            <person name="Jones R.W."/>
            <person name="Kamoun S."/>
            <person name="Krampis K."/>
            <person name="Lamour K.H."/>
            <person name="Lee M.K."/>
            <person name="McDonald W.H."/>
            <person name="Medina M."/>
            <person name="Meijer H.J."/>
            <person name="Nordberg E.K."/>
            <person name="Maclean D.J."/>
            <person name="Ospina-Giraldo M.D."/>
            <person name="Morris P.F."/>
            <person name="Phuntumart V."/>
            <person name="Putnam N.H."/>
            <person name="Rash S."/>
            <person name="Rose J.K."/>
            <person name="Sakihama Y."/>
            <person name="Salamov A.A."/>
            <person name="Savidor A."/>
            <person name="Scheuring C.F."/>
            <person name="Smith B.M."/>
            <person name="Sobral B.W."/>
            <person name="Terry A."/>
            <person name="Torto-Alalibo T.A."/>
            <person name="Win J."/>
            <person name="Xu Z."/>
            <person name="Zhang H."/>
            <person name="Grigoriev I.V."/>
            <person name="Rokhsar D.S."/>
            <person name="Boore J.L."/>
        </authorList>
    </citation>
    <scope>NUCLEOTIDE SEQUENCE [LARGE SCALE GENOMIC DNA]</scope>
    <source>
        <strain evidence="2 3">P6497</strain>
    </source>
</reference>
<dbReference type="EMBL" id="JH159153">
    <property type="protein sequence ID" value="EGZ20743.1"/>
    <property type="molecule type" value="Genomic_DNA"/>
</dbReference>
<dbReference type="PANTHER" id="PTHR37066">
    <property type="entry name" value="HELICASE-ASSOCIATED"/>
    <property type="match status" value="1"/>
</dbReference>
<dbReference type="GeneID" id="20639087"/>
<dbReference type="InParanoid" id="G4Z374"/>
<feature type="domain" description="Helicase-associated" evidence="1">
    <location>
        <begin position="53"/>
        <end position="127"/>
    </location>
</feature>
<evidence type="ECO:0000313" key="3">
    <source>
        <dbReference type="Proteomes" id="UP000002640"/>
    </source>
</evidence>
<gene>
    <name evidence="2" type="ORF">PHYSODRAFT_259525</name>
</gene>
<accession>G4Z374</accession>
<name>G4Z374_PHYSP</name>
<evidence type="ECO:0000313" key="2">
    <source>
        <dbReference type="EMBL" id="EGZ20743.1"/>
    </source>
</evidence>
<dbReference type="AlphaFoldDB" id="G4Z374"/>
<evidence type="ECO:0000259" key="1">
    <source>
        <dbReference type="Pfam" id="PF03457"/>
    </source>
</evidence>
<dbReference type="Proteomes" id="UP000002640">
    <property type="component" value="Unassembled WGS sequence"/>
</dbReference>
<dbReference type="InterPro" id="IPR005114">
    <property type="entry name" value="Helicase_assoc"/>
</dbReference>
<dbReference type="KEGG" id="psoj:PHYSODRAFT_259525"/>
<keyword evidence="3" id="KW-1185">Reference proteome</keyword>
<proteinExistence type="predicted"/>
<dbReference type="RefSeq" id="XP_009523460.1">
    <property type="nucleotide sequence ID" value="XM_009525165.1"/>
</dbReference>
<sequence length="152" mass="16856">MPPFASLRGAQVAKSGSLLTGRCFSLTGLAESDAGTSSREEAKTTRETLHGKTVAWEEKFLAALRVYKEMNRDTLVPYSFIASSGDARWPREMWGYALGNAVSVVRAGARKQELSSQMETELEKMDFISNVLQFRWDEIVMPGSPSIIQNDC</sequence>